<dbReference type="Proteomes" id="UP000295043">
    <property type="component" value="Unassembled WGS sequence"/>
</dbReference>
<name>A0A4R2BU03_9HYPH</name>
<accession>A0A4R2BU03</accession>
<sequence>MTRPVQNIQRGRLSADELSAIEGLAERGLNAGQIAMRLNRHRATVHFAMTTLGLTTPTERAFRYTRNGSEVVSFSKEEDAFISVLRVQGFTSTKIADLVGKRYGHRRSAATIRIRLMMLANREVNA</sequence>
<dbReference type="RefSeq" id="WP_132075806.1">
    <property type="nucleotide sequence ID" value="NZ_SLVU01000008.1"/>
</dbReference>
<dbReference type="AlphaFoldDB" id="A0A4R2BU03"/>
<evidence type="ECO:0000313" key="2">
    <source>
        <dbReference type="Proteomes" id="UP000295043"/>
    </source>
</evidence>
<protein>
    <submittedName>
        <fullName evidence="1">Uncharacterized protein</fullName>
    </submittedName>
</protein>
<proteinExistence type="predicted"/>
<dbReference type="EMBL" id="SLVU01000008">
    <property type="protein sequence ID" value="TCN30303.1"/>
    <property type="molecule type" value="Genomic_DNA"/>
</dbReference>
<comment type="caution">
    <text evidence="1">The sequence shown here is derived from an EMBL/GenBank/DDBJ whole genome shotgun (WGS) entry which is preliminary data.</text>
</comment>
<reference evidence="1 2" key="1">
    <citation type="submission" date="2019-03" db="EMBL/GenBank/DDBJ databases">
        <title>Genomic Encyclopedia of Type Strains, Phase IV (KMG-V): Genome sequencing to study the core and pangenomes of soil and plant-associated prokaryotes.</title>
        <authorList>
            <person name="Whitman W."/>
        </authorList>
    </citation>
    <scope>NUCLEOTIDE SEQUENCE [LARGE SCALE GENOMIC DNA]</scope>
    <source>
        <strain evidence="1 2">23C40</strain>
    </source>
</reference>
<organism evidence="1 2">
    <name type="scientific">Sinorhizobium americanum</name>
    <dbReference type="NCBI Taxonomy" id="194963"/>
    <lineage>
        <taxon>Bacteria</taxon>
        <taxon>Pseudomonadati</taxon>
        <taxon>Pseudomonadota</taxon>
        <taxon>Alphaproteobacteria</taxon>
        <taxon>Hyphomicrobiales</taxon>
        <taxon>Rhizobiaceae</taxon>
        <taxon>Sinorhizobium/Ensifer group</taxon>
        <taxon>Sinorhizobium</taxon>
    </lineage>
</organism>
<gene>
    <name evidence="1" type="ORF">EV184_108177</name>
</gene>
<evidence type="ECO:0000313" key="1">
    <source>
        <dbReference type="EMBL" id="TCN30303.1"/>
    </source>
</evidence>